<dbReference type="InterPro" id="IPR050248">
    <property type="entry name" value="Polysacc_deacetylase_ArnD"/>
</dbReference>
<dbReference type="SUPFAM" id="SSF88713">
    <property type="entry name" value="Glycoside hydrolase/deacetylase"/>
    <property type="match status" value="1"/>
</dbReference>
<dbReference type="GO" id="GO:0046872">
    <property type="term" value="F:metal ion binding"/>
    <property type="evidence" value="ECO:0007669"/>
    <property type="project" value="UniProtKB-KW"/>
</dbReference>
<dbReference type="GO" id="GO:0016810">
    <property type="term" value="F:hydrolase activity, acting on carbon-nitrogen (but not peptide) bonds"/>
    <property type="evidence" value="ECO:0007669"/>
    <property type="project" value="InterPro"/>
</dbReference>
<gene>
    <name evidence="5" type="ORF">IC620_12795</name>
</gene>
<sequence length="808" mass="90229">MKKILLMALIVLTFCVTMIPAPSLAKTAYPTYITLDNADKQHQYTGKWQTVQNEKSFYRFDHLIHKGNAQKATAQFKWKFDLPENGKYRIYVRYSSEKDRATNAPYYIYAKNGMITKHVNQQNKGISWVDIGSFEFKQGLNTIVQTNQANGSVSVDALRLEQLNPSTHQEDEHHYEQYMMQNQKNKVKQAPNNDVVQPVHYNGPRTAKKVALTFDDGPHAEYTGRILDILKTEDIPATFFILGEKAESYPDLVKRIYNEGHTVASHTWDHPQLTNLTTDQIRQQLTHTNIKIESLIGKKAKLLRPPYGAVSGIEDTIEQQGYELINWDVDTEDWRSGRTVQNIMDSVKDQSQSGSIILQHDGGGNREATVQALPEIISYLENEGYELVTIDELLNLPAYEQPNPDVVTVDNAAPTNQFQGIWNLSHSVSGYYGVNYQPNAAGSGSDTFTWNFNVPTDGTYRVKVFYTSGSDRATNAPYTIYANGSTTTKTVNQQINGQSWVDIGSYNFKSGTNKIVLSDLANGYVIADAIQIEKIKETTPEVITLDNTDSSHSKIGTWPLSTNVAGYYGSNYQPNASGSGADTFTWNFNIPAEGRYKVSVYYPAAPDRATNAPYTVHSNGSTTTKFVNQQTKGSTWIDIGSYHFKNGTNKIVQSDLANGYVIADAIRIEKVKDFPKVITLDNMDPTHSTKGNWGLSTNVAGYYGINYQPNAKGSGADTFTWNFNIPEEGRYKVSVYYPAASDRATNAPYTVYANSSTTTKTVNQQVNGQTWVDIGSYNFKSGTNKIVQSDLANGYVIADAIRIEYQSE</sequence>
<proteinExistence type="predicted"/>
<dbReference type="InterPro" id="IPR002509">
    <property type="entry name" value="NODB_dom"/>
</dbReference>
<dbReference type="AlphaFoldDB" id="A0A926N7A6"/>
<feature type="chain" id="PRO_5037404235" evidence="3">
    <location>
        <begin position="26"/>
        <end position="808"/>
    </location>
</feature>
<evidence type="ECO:0000259" key="4">
    <source>
        <dbReference type="PROSITE" id="PS51677"/>
    </source>
</evidence>
<dbReference type="EMBL" id="JACXAH010000020">
    <property type="protein sequence ID" value="MBD1373226.1"/>
    <property type="molecule type" value="Genomic_DNA"/>
</dbReference>
<protein>
    <submittedName>
        <fullName evidence="5">Polysaccharide deacetylase family protein</fullName>
    </submittedName>
</protein>
<keyword evidence="1" id="KW-0479">Metal-binding</keyword>
<dbReference type="PANTHER" id="PTHR10587:SF133">
    <property type="entry name" value="CHITIN DEACETYLASE 1-RELATED"/>
    <property type="match status" value="1"/>
</dbReference>
<keyword evidence="6" id="KW-1185">Reference proteome</keyword>
<name>A0A926N7A6_9BACL</name>
<feature type="domain" description="NodB homology" evidence="4">
    <location>
        <begin position="208"/>
        <end position="388"/>
    </location>
</feature>
<dbReference type="GO" id="GO:0016020">
    <property type="term" value="C:membrane"/>
    <property type="evidence" value="ECO:0007669"/>
    <property type="project" value="TreeGrafter"/>
</dbReference>
<accession>A0A926N7A6</accession>
<dbReference type="RefSeq" id="WP_191142383.1">
    <property type="nucleotide sequence ID" value="NZ_JACXAH010000020.1"/>
</dbReference>
<evidence type="ECO:0000313" key="6">
    <source>
        <dbReference type="Proteomes" id="UP000661691"/>
    </source>
</evidence>
<dbReference type="CDD" id="cd14488">
    <property type="entry name" value="CBM6-CBM35-CBM36_like_2"/>
    <property type="match status" value="1"/>
</dbReference>
<keyword evidence="3" id="KW-0732">Signal</keyword>
<keyword evidence="2" id="KW-0378">Hydrolase</keyword>
<reference evidence="5" key="1">
    <citation type="submission" date="2020-09" db="EMBL/GenBank/DDBJ databases">
        <title>A novel bacterium of genus Hazenella, isolated from South China Sea.</title>
        <authorList>
            <person name="Huang H."/>
            <person name="Mo K."/>
            <person name="Hu Y."/>
        </authorList>
    </citation>
    <scope>NUCLEOTIDE SEQUENCE</scope>
    <source>
        <strain evidence="5">IB182357</strain>
    </source>
</reference>
<dbReference type="PROSITE" id="PS51677">
    <property type="entry name" value="NODB"/>
    <property type="match status" value="1"/>
</dbReference>
<dbReference type="Gene3D" id="3.20.20.370">
    <property type="entry name" value="Glycoside hydrolase/deacetylase"/>
    <property type="match status" value="1"/>
</dbReference>
<evidence type="ECO:0000256" key="2">
    <source>
        <dbReference type="ARBA" id="ARBA00022801"/>
    </source>
</evidence>
<evidence type="ECO:0000256" key="1">
    <source>
        <dbReference type="ARBA" id="ARBA00022723"/>
    </source>
</evidence>
<comment type="caution">
    <text evidence="5">The sequence shown here is derived from an EMBL/GenBank/DDBJ whole genome shotgun (WGS) entry which is preliminary data.</text>
</comment>
<evidence type="ECO:0000313" key="5">
    <source>
        <dbReference type="EMBL" id="MBD1373226.1"/>
    </source>
</evidence>
<dbReference type="InterPro" id="IPR011330">
    <property type="entry name" value="Glyco_hydro/deAcase_b/a-brl"/>
</dbReference>
<dbReference type="GO" id="GO:0005975">
    <property type="term" value="P:carbohydrate metabolic process"/>
    <property type="evidence" value="ECO:0007669"/>
    <property type="project" value="InterPro"/>
</dbReference>
<organism evidence="5 6">
    <name type="scientific">Polycladospora coralii</name>
    <dbReference type="NCBI Taxonomy" id="2771432"/>
    <lineage>
        <taxon>Bacteria</taxon>
        <taxon>Bacillati</taxon>
        <taxon>Bacillota</taxon>
        <taxon>Bacilli</taxon>
        <taxon>Bacillales</taxon>
        <taxon>Thermoactinomycetaceae</taxon>
        <taxon>Polycladospora</taxon>
    </lineage>
</organism>
<evidence type="ECO:0000256" key="3">
    <source>
        <dbReference type="SAM" id="SignalP"/>
    </source>
</evidence>
<dbReference type="PANTHER" id="PTHR10587">
    <property type="entry name" value="GLYCOSYL TRANSFERASE-RELATED"/>
    <property type="match status" value="1"/>
</dbReference>
<dbReference type="Pfam" id="PF25275">
    <property type="entry name" value="Golvesin_C"/>
    <property type="match status" value="4"/>
</dbReference>
<dbReference type="Pfam" id="PF01522">
    <property type="entry name" value="Polysacc_deac_1"/>
    <property type="match status" value="1"/>
</dbReference>
<dbReference type="InterPro" id="IPR033803">
    <property type="entry name" value="CBD-like_Golvesin-Xly"/>
</dbReference>
<dbReference type="Gene3D" id="2.60.120.260">
    <property type="entry name" value="Galactose-binding domain-like"/>
    <property type="match status" value="4"/>
</dbReference>
<dbReference type="Proteomes" id="UP000661691">
    <property type="component" value="Unassembled WGS sequence"/>
</dbReference>
<feature type="signal peptide" evidence="3">
    <location>
        <begin position="1"/>
        <end position="25"/>
    </location>
</feature>